<dbReference type="InterPro" id="IPR051199">
    <property type="entry name" value="LPS_LOS_Heptosyltrfase"/>
</dbReference>
<dbReference type="PANTHER" id="PTHR30160:SF7">
    <property type="entry name" value="ADP-HEPTOSE--LPS HEPTOSYLTRANSFERASE 2"/>
    <property type="match status" value="1"/>
</dbReference>
<evidence type="ECO:0000256" key="1">
    <source>
        <dbReference type="ARBA" id="ARBA00022676"/>
    </source>
</evidence>
<keyword evidence="2" id="KW-0808">Transferase</keyword>
<dbReference type="GO" id="GO:0005829">
    <property type="term" value="C:cytosol"/>
    <property type="evidence" value="ECO:0007669"/>
    <property type="project" value="TreeGrafter"/>
</dbReference>
<dbReference type="CDD" id="cd03789">
    <property type="entry name" value="GT9_LPS_heptosyltransferase"/>
    <property type="match status" value="1"/>
</dbReference>
<evidence type="ECO:0000256" key="2">
    <source>
        <dbReference type="ARBA" id="ARBA00022679"/>
    </source>
</evidence>
<accession>A0A1G2PRW3</accession>
<dbReference type="SUPFAM" id="SSF53756">
    <property type="entry name" value="UDP-Glycosyltransferase/glycogen phosphorylase"/>
    <property type="match status" value="1"/>
</dbReference>
<dbReference type="Proteomes" id="UP000178646">
    <property type="component" value="Unassembled WGS sequence"/>
</dbReference>
<feature type="transmembrane region" description="Helical" evidence="3">
    <location>
        <begin position="16"/>
        <end position="35"/>
    </location>
</feature>
<dbReference type="Pfam" id="PF01075">
    <property type="entry name" value="Glyco_transf_9"/>
    <property type="match status" value="1"/>
</dbReference>
<keyword evidence="3" id="KW-0472">Membrane</keyword>
<protein>
    <recommendedName>
        <fullName evidence="6">Glycosyl transferase family 1 domain-containing protein</fullName>
    </recommendedName>
</protein>
<organism evidence="4 5">
    <name type="scientific">Candidatus Terrybacteria bacterium RIFCSPHIGHO2_02_41_19</name>
    <dbReference type="NCBI Taxonomy" id="1802364"/>
    <lineage>
        <taxon>Bacteria</taxon>
        <taxon>Candidatus Terryibacteriota</taxon>
    </lineage>
</organism>
<dbReference type="InterPro" id="IPR002201">
    <property type="entry name" value="Glyco_trans_9"/>
</dbReference>
<name>A0A1G2PRW3_9BACT</name>
<dbReference type="EMBL" id="MHSU01000016">
    <property type="protein sequence ID" value="OHA50489.1"/>
    <property type="molecule type" value="Genomic_DNA"/>
</dbReference>
<reference evidence="4 5" key="1">
    <citation type="journal article" date="2016" name="Nat. Commun.">
        <title>Thousands of microbial genomes shed light on interconnected biogeochemical processes in an aquifer system.</title>
        <authorList>
            <person name="Anantharaman K."/>
            <person name="Brown C.T."/>
            <person name="Hug L.A."/>
            <person name="Sharon I."/>
            <person name="Castelle C.J."/>
            <person name="Probst A.J."/>
            <person name="Thomas B.C."/>
            <person name="Singh A."/>
            <person name="Wilkins M.J."/>
            <person name="Karaoz U."/>
            <person name="Brodie E.L."/>
            <person name="Williams K.H."/>
            <person name="Hubbard S.S."/>
            <person name="Banfield J.F."/>
        </authorList>
    </citation>
    <scope>NUCLEOTIDE SEQUENCE [LARGE SCALE GENOMIC DNA]</scope>
</reference>
<keyword evidence="1" id="KW-0328">Glycosyltransferase</keyword>
<dbReference type="AlphaFoldDB" id="A0A1G2PRW3"/>
<gene>
    <name evidence="4" type="ORF">A2W59_01755</name>
</gene>
<proteinExistence type="predicted"/>
<comment type="caution">
    <text evidence="4">The sequence shown here is derived from an EMBL/GenBank/DDBJ whole genome shotgun (WGS) entry which is preliminary data.</text>
</comment>
<dbReference type="PANTHER" id="PTHR30160">
    <property type="entry name" value="TETRAACYLDISACCHARIDE 4'-KINASE-RELATED"/>
    <property type="match status" value="1"/>
</dbReference>
<evidence type="ECO:0000313" key="4">
    <source>
        <dbReference type="EMBL" id="OHA50489.1"/>
    </source>
</evidence>
<dbReference type="GO" id="GO:0008713">
    <property type="term" value="F:ADP-heptose-lipopolysaccharide heptosyltransferase activity"/>
    <property type="evidence" value="ECO:0007669"/>
    <property type="project" value="TreeGrafter"/>
</dbReference>
<evidence type="ECO:0000313" key="5">
    <source>
        <dbReference type="Proteomes" id="UP000178646"/>
    </source>
</evidence>
<dbReference type="Gene3D" id="3.40.50.2000">
    <property type="entry name" value="Glycogen Phosphorylase B"/>
    <property type="match status" value="2"/>
</dbReference>
<dbReference type="GO" id="GO:0009244">
    <property type="term" value="P:lipopolysaccharide core region biosynthetic process"/>
    <property type="evidence" value="ECO:0007669"/>
    <property type="project" value="TreeGrafter"/>
</dbReference>
<sequence length="398" mass="45306">MSGEEIKFLNKMPLKIKYLLIFFICVARFIIFGKANKKIKSPKKIAIMQTAKLGDMVCTTPMFRAVKEKYPESRLFVIGNKINKEVLEGNPDVDEYIVWKNNFWGLLKNIKKEKIDFACDTNPSFLGLATLYLAGVPLIASPVIKNGFSPVETRLYKMLRKFVVAVPHHMGNYAPREYLRLLEPVGIFSDNIKKYLYFTKQADEAIKKFFISNEIDISKDFVVGILPSVGNKIKEWETEKFAQLAGYIYSHYNAKIVIMGGKDDVAKSKEMIKTLNRDTKFTDTTGLFNLDNLKALISKLSLFISVDTGPVYIAEAFGVPTIDIIGPMDEREQPPVGEKNKVVMMESRKQSVLHIMNAIEYDYKEARRQIEEITVKMVVNKLNELAPVIGLRICKDTA</sequence>
<evidence type="ECO:0008006" key="6">
    <source>
        <dbReference type="Google" id="ProtNLM"/>
    </source>
</evidence>
<keyword evidence="3" id="KW-1133">Transmembrane helix</keyword>
<evidence type="ECO:0000256" key="3">
    <source>
        <dbReference type="SAM" id="Phobius"/>
    </source>
</evidence>
<keyword evidence="3" id="KW-0812">Transmembrane</keyword>